<reference evidence="1" key="1">
    <citation type="submission" date="2022-04" db="EMBL/GenBank/DDBJ databases">
        <title>A functionally conserved STORR gene fusion in Papaver species that diverged 16.8 million years ago.</title>
        <authorList>
            <person name="Catania T."/>
        </authorList>
    </citation>
    <scope>NUCLEOTIDE SEQUENCE</scope>
    <source>
        <strain evidence="1">S-188037</strain>
    </source>
</reference>
<keyword evidence="2" id="KW-1185">Reference proteome</keyword>
<gene>
    <name evidence="1" type="ORF">MKW98_007293</name>
</gene>
<dbReference type="EMBL" id="JAJJMB010012081">
    <property type="protein sequence ID" value="KAI3890988.1"/>
    <property type="molecule type" value="Genomic_DNA"/>
</dbReference>
<protein>
    <submittedName>
        <fullName evidence="1">Uncharacterized protein</fullName>
    </submittedName>
</protein>
<dbReference type="AlphaFoldDB" id="A0AAD4SC32"/>
<comment type="caution">
    <text evidence="1">The sequence shown here is derived from an EMBL/GenBank/DDBJ whole genome shotgun (WGS) entry which is preliminary data.</text>
</comment>
<proteinExistence type="predicted"/>
<organism evidence="1 2">
    <name type="scientific">Papaver atlanticum</name>
    <dbReference type="NCBI Taxonomy" id="357466"/>
    <lineage>
        <taxon>Eukaryota</taxon>
        <taxon>Viridiplantae</taxon>
        <taxon>Streptophyta</taxon>
        <taxon>Embryophyta</taxon>
        <taxon>Tracheophyta</taxon>
        <taxon>Spermatophyta</taxon>
        <taxon>Magnoliopsida</taxon>
        <taxon>Ranunculales</taxon>
        <taxon>Papaveraceae</taxon>
        <taxon>Papaveroideae</taxon>
        <taxon>Papaver</taxon>
    </lineage>
</organism>
<evidence type="ECO:0000313" key="1">
    <source>
        <dbReference type="EMBL" id="KAI3890988.1"/>
    </source>
</evidence>
<sequence>IEFICHGTLILALLEGGANKGHKYILVAGDGLTTLPYDHSKRCCGRRETNQDKLKVFKEKVCGGFAGPWRFNNTTEAYINSEIANVENPTVVDIERAIRNQKTSKSAEAKEARKDDYQMVFGSFHTEDQPTIKGFNRNANGSVTNKNPMGLHSTKYVTYGS</sequence>
<dbReference type="Proteomes" id="UP001202328">
    <property type="component" value="Unassembled WGS sequence"/>
</dbReference>
<feature type="non-terminal residue" evidence="1">
    <location>
        <position position="161"/>
    </location>
</feature>
<evidence type="ECO:0000313" key="2">
    <source>
        <dbReference type="Proteomes" id="UP001202328"/>
    </source>
</evidence>
<feature type="non-terminal residue" evidence="1">
    <location>
        <position position="1"/>
    </location>
</feature>
<name>A0AAD4SC32_9MAGN</name>
<accession>A0AAD4SC32</accession>